<dbReference type="PROSITE" id="PS50157">
    <property type="entry name" value="ZINC_FINGER_C2H2_2"/>
    <property type="match status" value="10"/>
</dbReference>
<feature type="domain" description="C2H2-type" evidence="9">
    <location>
        <begin position="1136"/>
        <end position="1163"/>
    </location>
</feature>
<evidence type="ECO:0000256" key="8">
    <source>
        <dbReference type="SAM" id="MobiDB-lite"/>
    </source>
</evidence>
<keyword evidence="5" id="KW-0862">Zinc</keyword>
<evidence type="ECO:0000256" key="7">
    <source>
        <dbReference type="PROSITE-ProRule" id="PRU00042"/>
    </source>
</evidence>
<evidence type="ECO:0000256" key="1">
    <source>
        <dbReference type="ARBA" id="ARBA00004123"/>
    </source>
</evidence>
<feature type="region of interest" description="Disordered" evidence="8">
    <location>
        <begin position="433"/>
        <end position="489"/>
    </location>
</feature>
<dbReference type="GO" id="GO:0003676">
    <property type="term" value="F:nucleic acid binding"/>
    <property type="evidence" value="ECO:0007669"/>
    <property type="project" value="InterPro"/>
</dbReference>
<evidence type="ECO:0000256" key="6">
    <source>
        <dbReference type="ARBA" id="ARBA00023242"/>
    </source>
</evidence>
<name>A0A7R8YSD4_HERIL</name>
<evidence type="ECO:0000313" key="11">
    <source>
        <dbReference type="Proteomes" id="UP000594454"/>
    </source>
</evidence>
<organism evidence="10 11">
    <name type="scientific">Hermetia illucens</name>
    <name type="common">Black soldier fly</name>
    <dbReference type="NCBI Taxonomy" id="343691"/>
    <lineage>
        <taxon>Eukaryota</taxon>
        <taxon>Metazoa</taxon>
        <taxon>Ecdysozoa</taxon>
        <taxon>Arthropoda</taxon>
        <taxon>Hexapoda</taxon>
        <taxon>Insecta</taxon>
        <taxon>Pterygota</taxon>
        <taxon>Neoptera</taxon>
        <taxon>Endopterygota</taxon>
        <taxon>Diptera</taxon>
        <taxon>Brachycera</taxon>
        <taxon>Stratiomyomorpha</taxon>
        <taxon>Stratiomyidae</taxon>
        <taxon>Hermetiinae</taxon>
        <taxon>Hermetia</taxon>
    </lineage>
</organism>
<dbReference type="GO" id="GO:0008270">
    <property type="term" value="F:zinc ion binding"/>
    <property type="evidence" value="ECO:0007669"/>
    <property type="project" value="UniProtKB-KW"/>
</dbReference>
<keyword evidence="2" id="KW-0479">Metal-binding</keyword>
<dbReference type="FunFam" id="3.30.160.60:FF:000065">
    <property type="entry name" value="B-cell CLL/lymphoma 6, member B"/>
    <property type="match status" value="1"/>
</dbReference>
<accession>A0A7R8YSD4</accession>
<feature type="domain" description="C2H2-type" evidence="9">
    <location>
        <begin position="1164"/>
        <end position="1182"/>
    </location>
</feature>
<reference evidence="10 11" key="1">
    <citation type="submission" date="2020-11" db="EMBL/GenBank/DDBJ databases">
        <authorList>
            <person name="Wallbank WR R."/>
            <person name="Pardo Diaz C."/>
            <person name="Kozak K."/>
            <person name="Martin S."/>
            <person name="Jiggins C."/>
            <person name="Moest M."/>
            <person name="Warren A I."/>
            <person name="Generalovic N T."/>
            <person name="Byers J.R.P. K."/>
            <person name="Montejo-Kovacevich G."/>
            <person name="Yen C E."/>
        </authorList>
    </citation>
    <scope>NUCLEOTIDE SEQUENCE [LARGE SCALE GENOMIC DNA]</scope>
</reference>
<evidence type="ECO:0000256" key="3">
    <source>
        <dbReference type="ARBA" id="ARBA00022737"/>
    </source>
</evidence>
<dbReference type="PROSITE" id="PS00028">
    <property type="entry name" value="ZINC_FINGER_C2H2_1"/>
    <property type="match status" value="16"/>
</dbReference>
<feature type="domain" description="C2H2-type" evidence="9">
    <location>
        <begin position="781"/>
        <end position="809"/>
    </location>
</feature>
<feature type="compositionally biased region" description="Basic and acidic residues" evidence="8">
    <location>
        <begin position="823"/>
        <end position="843"/>
    </location>
</feature>
<dbReference type="SUPFAM" id="SSF57667">
    <property type="entry name" value="beta-beta-alpha zinc fingers"/>
    <property type="match status" value="3"/>
</dbReference>
<sequence length="1316" mass="151077">MDLIPLLDPGVQAGVKSEEEMLSEFEEIYESVWSHPDLSTTDWRADCGRILITTEGKYTVTCNGCSDRFDSMECFGIHLKTAHPDYGVQKDGWSKVPIKEEEPIKNHEIVDKAVGTIDGIVTEVTVRRLSENSNSEKIAANVPKNIIIKKIPREMKLPRRKICSGNPRKRVKITADPIYDGKRLFCVTCDRQLPSKQAFTRHKNYHKGRLRKQRITHLNHGGQENASNETKVKDIGDYEGTIRNVHPTHLKCRFCHMQFAKPTERFQHEKSHPKEKKPYRCPLCPKSFTRTTEREIHESTHGEDRPYRCEQCPKSFRHKASCNRHFKEVHGGLNPGNVVSLQLEDTTKNGKLIRNKMVVFSESPNFDDEKNLCITCNLEFASSVSLSTHRLLHQSMILRKQATFSCELCSGRFKSGLELGEHIAMCHGEEVQKPLQDNPMNSQSESSHDRLEEPTECYLPEKHTEETADQPNRPGEPSHSGGKSFPSVGTIDGIVTEVTVRRLSENSNSEKIITNVPKNIITKKIPGEVKRPRYRICSGNPRKPVKITADPIYDGKRLFCVTCDRQLPSRLAFTRHKKYHRRRLRKQGITDLNHGGQEDASTKTKVKDELDIGDYEGTIRNVHPTYLKCRFCHMQFAKPTERFQHETSHPKEKKPYRCSLCPKSFTRNTERNIHESTHGEDRPYRCEQCPKSFRHKRSFNRHLKEVHGGLNPGNVVSLQLEDTTKNGKLIRNKMVVFSESPNFDDEKNLCITCNLEFASSVSLSTHKLLHQSMILRKQATFSCELCSGRFKSGLELEEHIAMCHGEEVQKPLQDNPMNSQSESSHDRLEETTECYLPEKHTQEAADQPNRPGEPSHSGGKSFPSADTIDRIVPEKTVCRLSENFNSKNTLTNISKNITTNKNREEVKIPRYRICSDNPRKPVKITADPIYDGKRLFCVTCDRQLPSRLAFTRHKSYHKERLRKQGITHLNDGGQEDVPNETKVKDELDIGDYEIQDSVYHGESVEKIHDGDRMKKDMDNLVDSHCNPSRVRCMNIKPENSMLTETDLTKESTNMVIVKSVFANPDEETLSEDINRQIETESEQRLNLDTKFNNSKSRDSLRDEPTDFQCRFCNKHFENLTERCLHEESHINEKAPYRCSICSKSFTRNFNRKNHELIHKGDRPFHCLDCGKTFPTKSYLKLHVQRSMAKGCELESSSAGISCKTRKLKANTSFGADVQSSSQREVAIDSSKESATKNDKTTFCEETSLQKKGIDEGRQVESMSKRRTVFTFEPKFDEERNFCITCDLQLGSQEAFINHKKKHRSSIRKWKIRNGLR</sequence>
<dbReference type="InterPro" id="IPR003604">
    <property type="entry name" value="Matrin/U1-like-C_Znf_C2H2"/>
</dbReference>
<evidence type="ECO:0000256" key="5">
    <source>
        <dbReference type="ARBA" id="ARBA00022833"/>
    </source>
</evidence>
<proteinExistence type="predicted"/>
<keyword evidence="11" id="KW-1185">Reference proteome</keyword>
<feature type="compositionally biased region" description="Basic and acidic residues" evidence="8">
    <location>
        <begin position="446"/>
        <end position="466"/>
    </location>
</feature>
<dbReference type="PANTHER" id="PTHR24406">
    <property type="entry name" value="TRANSCRIPTIONAL REPRESSOR CTCFL-RELATED"/>
    <property type="match status" value="1"/>
</dbReference>
<dbReference type="SMART" id="SM00355">
    <property type="entry name" value="ZnF_C2H2"/>
    <property type="match status" value="18"/>
</dbReference>
<gene>
    <name evidence="10" type="ORF">HERILL_LOCUS3612</name>
</gene>
<evidence type="ECO:0000313" key="10">
    <source>
        <dbReference type="EMBL" id="CAD7080459.1"/>
    </source>
</evidence>
<feature type="domain" description="C2H2-type" evidence="9">
    <location>
        <begin position="279"/>
        <end position="306"/>
    </location>
</feature>
<dbReference type="InterPro" id="IPR013087">
    <property type="entry name" value="Znf_C2H2_type"/>
</dbReference>
<dbReference type="Gene3D" id="3.30.160.60">
    <property type="entry name" value="Classic Zinc Finger"/>
    <property type="match status" value="8"/>
</dbReference>
<dbReference type="FunFam" id="3.30.160.60:FF:000100">
    <property type="entry name" value="Zinc finger 45-like"/>
    <property type="match status" value="1"/>
</dbReference>
<keyword evidence="3" id="KW-0677">Repeat</keyword>
<feature type="region of interest" description="Disordered" evidence="8">
    <location>
        <begin position="809"/>
        <end position="866"/>
    </location>
</feature>
<feature type="domain" description="C2H2-type" evidence="9">
    <location>
        <begin position="250"/>
        <end position="277"/>
    </location>
</feature>
<feature type="domain" description="C2H2-type" evidence="9">
    <location>
        <begin position="307"/>
        <end position="335"/>
    </location>
</feature>
<feature type="domain" description="C2H2-type" evidence="9">
    <location>
        <begin position="1107"/>
        <end position="1134"/>
    </location>
</feature>
<feature type="domain" description="C2H2-type" evidence="9">
    <location>
        <begin position="684"/>
        <end position="712"/>
    </location>
</feature>
<protein>
    <recommendedName>
        <fullName evidence="9">C2H2-type domain-containing protein</fullName>
    </recommendedName>
</protein>
<dbReference type="InterPro" id="IPR050888">
    <property type="entry name" value="ZnF_C2H2-type_TF"/>
</dbReference>
<comment type="subcellular location">
    <subcellularLocation>
        <location evidence="1">Nucleus</location>
    </subcellularLocation>
</comment>
<dbReference type="InterPro" id="IPR036236">
    <property type="entry name" value="Znf_C2H2_sf"/>
</dbReference>
<keyword evidence="4 7" id="KW-0863">Zinc-finger</keyword>
<feature type="domain" description="C2H2-type" evidence="9">
    <location>
        <begin position="627"/>
        <end position="654"/>
    </location>
</feature>
<evidence type="ECO:0000259" key="9">
    <source>
        <dbReference type="PROSITE" id="PS50157"/>
    </source>
</evidence>
<dbReference type="InParanoid" id="A0A7R8YSD4"/>
<dbReference type="EMBL" id="LR899010">
    <property type="protein sequence ID" value="CAD7080459.1"/>
    <property type="molecule type" value="Genomic_DNA"/>
</dbReference>
<dbReference type="SMART" id="SM00451">
    <property type="entry name" value="ZnF_U1"/>
    <property type="match status" value="4"/>
</dbReference>
<keyword evidence="6" id="KW-0539">Nucleus</keyword>
<feature type="domain" description="C2H2-type" evidence="9">
    <location>
        <begin position="656"/>
        <end position="683"/>
    </location>
</feature>
<dbReference type="GO" id="GO:0005634">
    <property type="term" value="C:nucleus"/>
    <property type="evidence" value="ECO:0007669"/>
    <property type="project" value="UniProtKB-SubCell"/>
</dbReference>
<dbReference type="Proteomes" id="UP000594454">
    <property type="component" value="Chromosome 2"/>
</dbReference>
<evidence type="ECO:0000256" key="2">
    <source>
        <dbReference type="ARBA" id="ARBA00022723"/>
    </source>
</evidence>
<dbReference type="Pfam" id="PF00096">
    <property type="entry name" value="zf-C2H2"/>
    <property type="match status" value="5"/>
</dbReference>
<evidence type="ECO:0000256" key="4">
    <source>
        <dbReference type="ARBA" id="ARBA00022771"/>
    </source>
</evidence>
<dbReference type="OrthoDB" id="7728048at2759"/>